<sequence length="43" mass="5130">IFGEGENNIYLRNVFWWLESYSNGPRIEFENLGIRVNKEPISK</sequence>
<name>X0SW58_9ZZZZ</name>
<protein>
    <submittedName>
        <fullName evidence="1">Uncharacterized protein</fullName>
    </submittedName>
</protein>
<comment type="caution">
    <text evidence="1">The sequence shown here is derived from an EMBL/GenBank/DDBJ whole genome shotgun (WGS) entry which is preliminary data.</text>
</comment>
<organism evidence="1">
    <name type="scientific">marine sediment metagenome</name>
    <dbReference type="NCBI Taxonomy" id="412755"/>
    <lineage>
        <taxon>unclassified sequences</taxon>
        <taxon>metagenomes</taxon>
        <taxon>ecological metagenomes</taxon>
    </lineage>
</organism>
<evidence type="ECO:0000313" key="1">
    <source>
        <dbReference type="EMBL" id="GAF80152.1"/>
    </source>
</evidence>
<dbReference type="EMBL" id="BARS01007228">
    <property type="protein sequence ID" value="GAF80152.1"/>
    <property type="molecule type" value="Genomic_DNA"/>
</dbReference>
<dbReference type="AlphaFoldDB" id="X0SW58"/>
<proteinExistence type="predicted"/>
<reference evidence="1" key="1">
    <citation type="journal article" date="2014" name="Front. Microbiol.">
        <title>High frequency of phylogenetically diverse reductive dehalogenase-homologous genes in deep subseafloor sedimentary metagenomes.</title>
        <authorList>
            <person name="Kawai M."/>
            <person name="Futagami T."/>
            <person name="Toyoda A."/>
            <person name="Takaki Y."/>
            <person name="Nishi S."/>
            <person name="Hori S."/>
            <person name="Arai W."/>
            <person name="Tsubouchi T."/>
            <person name="Morono Y."/>
            <person name="Uchiyama I."/>
            <person name="Ito T."/>
            <person name="Fujiyama A."/>
            <person name="Inagaki F."/>
            <person name="Takami H."/>
        </authorList>
    </citation>
    <scope>NUCLEOTIDE SEQUENCE</scope>
    <source>
        <strain evidence="1">Expedition CK06-06</strain>
    </source>
</reference>
<accession>X0SW58</accession>
<feature type="non-terminal residue" evidence="1">
    <location>
        <position position="1"/>
    </location>
</feature>
<gene>
    <name evidence="1" type="ORF">S01H1_13955</name>
</gene>